<dbReference type="EMBL" id="JAROYP010000002">
    <property type="protein sequence ID" value="MDH5160033.1"/>
    <property type="molecule type" value="Genomic_DNA"/>
</dbReference>
<dbReference type="InterPro" id="IPR017018">
    <property type="entry name" value="UCP033634"/>
</dbReference>
<evidence type="ECO:0000313" key="1">
    <source>
        <dbReference type="EMBL" id="MDH5160033.1"/>
    </source>
</evidence>
<evidence type="ECO:0000313" key="2">
    <source>
        <dbReference type="Proteomes" id="UP001159179"/>
    </source>
</evidence>
<keyword evidence="1" id="KW-0378">Hydrolase</keyword>
<organism evidence="1 2">
    <name type="scientific">Heyndrickxia oleronia</name>
    <dbReference type="NCBI Taxonomy" id="38875"/>
    <lineage>
        <taxon>Bacteria</taxon>
        <taxon>Bacillati</taxon>
        <taxon>Bacillota</taxon>
        <taxon>Bacilli</taxon>
        <taxon>Bacillales</taxon>
        <taxon>Bacillaceae</taxon>
        <taxon>Heyndrickxia</taxon>
    </lineage>
</organism>
<dbReference type="InterPro" id="IPR029058">
    <property type="entry name" value="AB_hydrolase_fold"/>
</dbReference>
<dbReference type="SUPFAM" id="SSF53474">
    <property type="entry name" value="alpha/beta-Hydrolases"/>
    <property type="match status" value="1"/>
</dbReference>
<accession>A0AAW6SP99</accession>
<name>A0AAW6SP99_9BACI</name>
<dbReference type="Gene3D" id="3.40.50.1820">
    <property type="entry name" value="alpha/beta hydrolase"/>
    <property type="match status" value="1"/>
</dbReference>
<dbReference type="Proteomes" id="UP001159179">
    <property type="component" value="Unassembled WGS sequence"/>
</dbReference>
<dbReference type="RefSeq" id="WP_065107194.1">
    <property type="nucleotide sequence ID" value="NZ_JAROYP010000002.1"/>
</dbReference>
<comment type="caution">
    <text evidence="1">The sequence shown here is derived from an EMBL/GenBank/DDBJ whole genome shotgun (WGS) entry which is preliminary data.</text>
</comment>
<reference evidence="1" key="1">
    <citation type="submission" date="2023-03" db="EMBL/GenBank/DDBJ databases">
        <title>Bacterial isolates from washroom surfaces on a university campus.</title>
        <authorList>
            <person name="Holman D.B."/>
            <person name="Gzyl K.E."/>
            <person name="Taheri A.E."/>
        </authorList>
    </citation>
    <scope>NUCLEOTIDE SEQUENCE</scope>
    <source>
        <strain evidence="1">RD03</strain>
    </source>
</reference>
<proteinExistence type="predicted"/>
<sequence length="208" mass="23498">MKLISGNMKSTNRDIPYKHYKHEEKSNSLTIILPGAGYTTQAPLLHYSTGIMLEKGSDILLVNYNYSQEEVSSLSADEHTSDVQAVIETILKANDYTDFTIVAKSLGTIALTHLLNYPKYHAAKAIWLTPLLQRNDVYNALLNNKNQALCIIGDKDPCFIYEKFEEIKNNNRLKTSLIEGANHSLEIEGDIFKSIEVLKDVMVKIDEF</sequence>
<gene>
    <name evidence="1" type="ORF">P5X88_03735</name>
</gene>
<dbReference type="PIRSF" id="PIRSF033634">
    <property type="entry name" value="UCP033634"/>
    <property type="match status" value="1"/>
</dbReference>
<dbReference type="AlphaFoldDB" id="A0AAW6SP99"/>
<protein>
    <submittedName>
        <fullName evidence="1">Alpha/beta hydrolase</fullName>
    </submittedName>
</protein>
<dbReference type="GO" id="GO:0016787">
    <property type="term" value="F:hydrolase activity"/>
    <property type="evidence" value="ECO:0007669"/>
    <property type="project" value="UniProtKB-KW"/>
</dbReference>